<organism evidence="1 2">
    <name type="scientific">Reticulomyxa filosa</name>
    <dbReference type="NCBI Taxonomy" id="46433"/>
    <lineage>
        <taxon>Eukaryota</taxon>
        <taxon>Sar</taxon>
        <taxon>Rhizaria</taxon>
        <taxon>Retaria</taxon>
        <taxon>Foraminifera</taxon>
        <taxon>Monothalamids</taxon>
        <taxon>Reticulomyxidae</taxon>
        <taxon>Reticulomyxa</taxon>
    </lineage>
</organism>
<sequence length="175" mass="20745">DKRRQSIEIKPTYRKYLKRTMQISRLKYICKQSSSSNASKSQTGLKIANAQVEVQNVQIHAPMEKWQRKLLISKPQRKKISFKMRGSRSLWLPGPYEKNRVKSIQRVKTNTCAFYYSHQTIFIQCISKFFVKTASCNTSKLFFLSFYYRLLNFLRNLLCSIILKEILKCFCLLFC</sequence>
<comment type="caution">
    <text evidence="1">The sequence shown here is derived from an EMBL/GenBank/DDBJ whole genome shotgun (WGS) entry which is preliminary data.</text>
</comment>
<feature type="non-terminal residue" evidence="1">
    <location>
        <position position="1"/>
    </location>
</feature>
<dbReference type="AlphaFoldDB" id="X6LA09"/>
<evidence type="ECO:0000313" key="2">
    <source>
        <dbReference type="Proteomes" id="UP000023152"/>
    </source>
</evidence>
<evidence type="ECO:0000313" key="1">
    <source>
        <dbReference type="EMBL" id="ETN97956.1"/>
    </source>
</evidence>
<proteinExistence type="predicted"/>
<reference evidence="1 2" key="1">
    <citation type="journal article" date="2013" name="Curr. Biol.">
        <title>The Genome of the Foraminiferan Reticulomyxa filosa.</title>
        <authorList>
            <person name="Glockner G."/>
            <person name="Hulsmann N."/>
            <person name="Schleicher M."/>
            <person name="Noegel A.A."/>
            <person name="Eichinger L."/>
            <person name="Gallinger C."/>
            <person name="Pawlowski J."/>
            <person name="Sierra R."/>
            <person name="Euteneuer U."/>
            <person name="Pillet L."/>
            <person name="Moustafa A."/>
            <person name="Platzer M."/>
            <person name="Groth M."/>
            <person name="Szafranski K."/>
            <person name="Schliwa M."/>
        </authorList>
    </citation>
    <scope>NUCLEOTIDE SEQUENCE [LARGE SCALE GENOMIC DNA]</scope>
</reference>
<protein>
    <submittedName>
        <fullName evidence="1">Uncharacterized protein</fullName>
    </submittedName>
</protein>
<accession>X6LA09</accession>
<dbReference type="Proteomes" id="UP000023152">
    <property type="component" value="Unassembled WGS sequence"/>
</dbReference>
<name>X6LA09_RETFI</name>
<feature type="non-terminal residue" evidence="1">
    <location>
        <position position="175"/>
    </location>
</feature>
<gene>
    <name evidence="1" type="ORF">RFI_39566</name>
</gene>
<dbReference type="EMBL" id="ASPP01048070">
    <property type="protein sequence ID" value="ETN97956.1"/>
    <property type="molecule type" value="Genomic_DNA"/>
</dbReference>
<keyword evidence="2" id="KW-1185">Reference proteome</keyword>